<dbReference type="InterPro" id="IPR018165">
    <property type="entry name" value="Ala-tRNA-synth_IIc_core"/>
</dbReference>
<dbReference type="GO" id="GO:0004813">
    <property type="term" value="F:alanine-tRNA ligase activity"/>
    <property type="evidence" value="ECO:0007669"/>
    <property type="project" value="InterPro"/>
</dbReference>
<keyword evidence="5" id="KW-0862">Zinc</keyword>
<dbReference type="SMART" id="SM00863">
    <property type="entry name" value="tRNA_SAD"/>
    <property type="match status" value="1"/>
</dbReference>
<dbReference type="InterPro" id="IPR009000">
    <property type="entry name" value="Transl_B-barrel_sf"/>
</dbReference>
<dbReference type="Pfam" id="PF01411">
    <property type="entry name" value="tRNA-synt_2c"/>
    <property type="match status" value="1"/>
</dbReference>
<dbReference type="SUPFAM" id="SSF50447">
    <property type="entry name" value="Translation proteins"/>
    <property type="match status" value="1"/>
</dbReference>
<dbReference type="RefSeq" id="WP_074634878.1">
    <property type="nucleotide sequence ID" value="NZ_CP160849.1"/>
</dbReference>
<name>A0A1H2TC81_9RHOB</name>
<evidence type="ECO:0000256" key="4">
    <source>
        <dbReference type="ARBA" id="ARBA00022723"/>
    </source>
</evidence>
<dbReference type="InterPro" id="IPR012947">
    <property type="entry name" value="tRNA_SAD"/>
</dbReference>
<dbReference type="GeneID" id="94022155"/>
<keyword evidence="8" id="KW-0378">Hydrolase</keyword>
<sequence length="239" mass="26037">MNEPIYLTNAYARDSAAKVIAITDEGGIVLDQTVFYPTGGGQPGDSGWLNWDKQRMPIATTVKGLDGSIILVPAEPEEIPQPGTHVTQKLDWDRRHRHMRVHSLLHLLSVVVPFPVVGGQISATHGRLDFDLADAPEDRDGIEDALASYIAQDLPITDHWITQEELQAAPELVKTLSVAPPVTAANVRLVQIGEGDAWIDLQPCGGTHVARTGEIGAVRLGKIEKKGRGTRRIYVHLDS</sequence>
<reference evidence="9" key="1">
    <citation type="submission" date="2016-10" db="EMBL/GenBank/DDBJ databases">
        <authorList>
            <person name="Varghese N."/>
            <person name="Submissions S."/>
        </authorList>
    </citation>
    <scope>NUCLEOTIDE SEQUENCE [LARGE SCALE GENOMIC DNA]</scope>
    <source>
        <strain evidence="9">DSM 10014</strain>
    </source>
</reference>
<evidence type="ECO:0000256" key="5">
    <source>
        <dbReference type="ARBA" id="ARBA00022833"/>
    </source>
</evidence>
<dbReference type="Gene3D" id="2.40.30.130">
    <property type="match status" value="1"/>
</dbReference>
<dbReference type="SUPFAM" id="SSF55186">
    <property type="entry name" value="ThrRS/AlaRS common domain"/>
    <property type="match status" value="1"/>
</dbReference>
<dbReference type="GO" id="GO:0002161">
    <property type="term" value="F:aminoacyl-tRNA deacylase activity"/>
    <property type="evidence" value="ECO:0007669"/>
    <property type="project" value="UniProtKB-ARBA"/>
</dbReference>
<dbReference type="PANTHER" id="PTHR43462">
    <property type="entry name" value="ALANYL-TRNA EDITING PROTEIN"/>
    <property type="match status" value="1"/>
</dbReference>
<gene>
    <name evidence="8" type="ORF">SAMN04488041_102124</name>
</gene>
<dbReference type="EMBL" id="FNNB01000002">
    <property type="protein sequence ID" value="SDW41556.1"/>
    <property type="molecule type" value="Genomic_DNA"/>
</dbReference>
<protein>
    <recommendedName>
        <fullName evidence="3">Alanine--tRNA ligase</fullName>
    </recommendedName>
    <alternativeName>
        <fullName evidence="6">Alanyl-tRNA synthetase</fullName>
    </alternativeName>
</protein>
<dbReference type="GO" id="GO:0003676">
    <property type="term" value="F:nucleic acid binding"/>
    <property type="evidence" value="ECO:0007669"/>
    <property type="project" value="InterPro"/>
</dbReference>
<dbReference type="GO" id="GO:0046872">
    <property type="term" value="F:metal ion binding"/>
    <property type="evidence" value="ECO:0007669"/>
    <property type="project" value="UniProtKB-KW"/>
</dbReference>
<dbReference type="Pfam" id="PF07973">
    <property type="entry name" value="tRNA_SAD"/>
    <property type="match status" value="1"/>
</dbReference>
<evidence type="ECO:0000313" key="9">
    <source>
        <dbReference type="Proteomes" id="UP000183076"/>
    </source>
</evidence>
<accession>A0A1H2TC81</accession>
<dbReference type="STRING" id="60137.SAMN04488041_102124"/>
<dbReference type="GO" id="GO:0005737">
    <property type="term" value="C:cytoplasm"/>
    <property type="evidence" value="ECO:0007669"/>
    <property type="project" value="UniProtKB-SubCell"/>
</dbReference>
<dbReference type="PROSITE" id="PS50860">
    <property type="entry name" value="AA_TRNA_LIGASE_II_ALA"/>
    <property type="match status" value="1"/>
</dbReference>
<dbReference type="GO" id="GO:0006419">
    <property type="term" value="P:alanyl-tRNA aminoacylation"/>
    <property type="evidence" value="ECO:0007669"/>
    <property type="project" value="InterPro"/>
</dbReference>
<dbReference type="InterPro" id="IPR018163">
    <property type="entry name" value="Thr/Ala-tRNA-synth_IIc_edit"/>
</dbReference>
<dbReference type="Gene3D" id="3.30.980.10">
    <property type="entry name" value="Threonyl-trna Synthetase, Chain A, domain 2"/>
    <property type="match status" value="1"/>
</dbReference>
<evidence type="ECO:0000256" key="2">
    <source>
        <dbReference type="ARBA" id="ARBA00004496"/>
    </source>
</evidence>
<dbReference type="GO" id="GO:0005524">
    <property type="term" value="F:ATP binding"/>
    <property type="evidence" value="ECO:0007669"/>
    <property type="project" value="InterPro"/>
</dbReference>
<dbReference type="InterPro" id="IPR018164">
    <property type="entry name" value="Ala-tRNA-synth_IIc_N"/>
</dbReference>
<evidence type="ECO:0000256" key="6">
    <source>
        <dbReference type="ARBA" id="ARBA00032577"/>
    </source>
</evidence>
<comment type="cofactor">
    <cofactor evidence="1">
        <name>Zn(2+)</name>
        <dbReference type="ChEBI" id="CHEBI:29105"/>
    </cofactor>
</comment>
<comment type="subcellular location">
    <subcellularLocation>
        <location evidence="2">Cytoplasm</location>
    </subcellularLocation>
</comment>
<organism evidence="8 9">
    <name type="scientific">Sulfitobacter pontiacus</name>
    <dbReference type="NCBI Taxonomy" id="60137"/>
    <lineage>
        <taxon>Bacteria</taxon>
        <taxon>Pseudomonadati</taxon>
        <taxon>Pseudomonadota</taxon>
        <taxon>Alphaproteobacteria</taxon>
        <taxon>Rhodobacterales</taxon>
        <taxon>Roseobacteraceae</taxon>
        <taxon>Sulfitobacter</taxon>
    </lineage>
</organism>
<dbReference type="Proteomes" id="UP000183076">
    <property type="component" value="Unassembled WGS sequence"/>
</dbReference>
<evidence type="ECO:0000313" key="8">
    <source>
        <dbReference type="EMBL" id="SDW41556.1"/>
    </source>
</evidence>
<keyword evidence="4" id="KW-0479">Metal-binding</keyword>
<dbReference type="AlphaFoldDB" id="A0A1H2TC81"/>
<evidence type="ECO:0000256" key="1">
    <source>
        <dbReference type="ARBA" id="ARBA00001947"/>
    </source>
</evidence>
<evidence type="ECO:0000256" key="3">
    <source>
        <dbReference type="ARBA" id="ARBA00017959"/>
    </source>
</evidence>
<dbReference type="PANTHER" id="PTHR43462:SF1">
    <property type="entry name" value="ALANYL-TRNA EDITING PROTEIN AARSD1"/>
    <property type="match status" value="1"/>
</dbReference>
<evidence type="ECO:0000259" key="7">
    <source>
        <dbReference type="PROSITE" id="PS50860"/>
    </source>
</evidence>
<dbReference type="InterPro" id="IPR051335">
    <property type="entry name" value="Alanyl-tRNA_Editing_Enzymes"/>
</dbReference>
<feature type="domain" description="Alanyl-transfer RNA synthetases family profile" evidence="7">
    <location>
        <begin position="1"/>
        <end position="233"/>
    </location>
</feature>
<proteinExistence type="predicted"/>